<evidence type="ECO:0000313" key="2">
    <source>
        <dbReference type="Proteomes" id="UP000271650"/>
    </source>
</evidence>
<dbReference type="EMBL" id="CP127527">
    <property type="protein sequence ID" value="XRI77946.1"/>
    <property type="molecule type" value="Genomic_DNA"/>
</dbReference>
<gene>
    <name evidence="1" type="ORF">EC580_004525</name>
</gene>
<reference evidence="1 2" key="1">
    <citation type="journal article" date="2019" name="Int. J. Syst. Evol. Microbiol.">
        <title>Acidithiobacillus sulfuriphilus sp. nov.: an extremely acidophilic sulfur-oxidizing chemolithotroph isolated from a neutral pH environment.</title>
        <authorList>
            <person name="Falagan C."/>
            <person name="Moya-Beltran A."/>
            <person name="Castro M."/>
            <person name="Quatrini R."/>
            <person name="Johnson D.B."/>
        </authorList>
    </citation>
    <scope>NUCLEOTIDE SEQUENCE [LARGE SCALE GENOMIC DNA]</scope>
    <source>
        <strain evidence="1 2">CJ-2</strain>
    </source>
</reference>
<dbReference type="Proteomes" id="UP000271650">
    <property type="component" value="Chromosome"/>
</dbReference>
<sequence>MRIRAVSAVRKGQPVEQVAEVFGLNKRTVFRWVALFLTGGQKALQAKPIPGRPPKLNAQQLAWLAQALRKHPEQYEFPFALWTLAMVRDLIARRFAQEVSLCLGTSPCGLVPFG</sequence>
<organism evidence="1 2">
    <name type="scientific">Acidithiobacillus sulfuriphilus</name>
    <dbReference type="NCBI Taxonomy" id="1867749"/>
    <lineage>
        <taxon>Bacteria</taxon>
        <taxon>Pseudomonadati</taxon>
        <taxon>Pseudomonadota</taxon>
        <taxon>Acidithiobacillia</taxon>
        <taxon>Acidithiobacillales</taxon>
        <taxon>Acidithiobacillaceae</taxon>
        <taxon>Acidithiobacillus</taxon>
    </lineage>
</organism>
<evidence type="ECO:0000313" key="1">
    <source>
        <dbReference type="EMBL" id="XRI77946.1"/>
    </source>
</evidence>
<accession>A0ACD5HRK4</accession>
<proteinExistence type="predicted"/>
<name>A0ACD5HRK4_9PROT</name>
<protein>
    <submittedName>
        <fullName evidence="1">Helix-turn-helix domain-containing protein</fullName>
    </submittedName>
</protein>
<keyword evidence="2" id="KW-1185">Reference proteome</keyword>